<dbReference type="AlphaFoldDB" id="A0AAW1WTB7"/>
<comment type="caution">
    <text evidence="1">The sequence shown here is derived from an EMBL/GenBank/DDBJ whole genome shotgun (WGS) entry which is preliminary data.</text>
</comment>
<reference evidence="1 2" key="1">
    <citation type="journal article" date="2023" name="G3 (Bethesda)">
        <title>A chromosome-length genome assembly and annotation of blackberry (Rubus argutus, cv. 'Hillquist').</title>
        <authorList>
            <person name="Bruna T."/>
            <person name="Aryal R."/>
            <person name="Dudchenko O."/>
            <person name="Sargent D.J."/>
            <person name="Mead D."/>
            <person name="Buti M."/>
            <person name="Cavallini A."/>
            <person name="Hytonen T."/>
            <person name="Andres J."/>
            <person name="Pham M."/>
            <person name="Weisz D."/>
            <person name="Mascagni F."/>
            <person name="Usai G."/>
            <person name="Natali L."/>
            <person name="Bassil N."/>
            <person name="Fernandez G.E."/>
            <person name="Lomsadze A."/>
            <person name="Armour M."/>
            <person name="Olukolu B."/>
            <person name="Poorten T."/>
            <person name="Britton C."/>
            <person name="Davik J."/>
            <person name="Ashrafi H."/>
            <person name="Aiden E.L."/>
            <person name="Borodovsky M."/>
            <person name="Worthington M."/>
        </authorList>
    </citation>
    <scope>NUCLEOTIDE SEQUENCE [LARGE SCALE GENOMIC DNA]</scope>
    <source>
        <strain evidence="1">PI 553951</strain>
    </source>
</reference>
<name>A0AAW1WTB7_RUBAR</name>
<accession>A0AAW1WTB7</accession>
<protein>
    <submittedName>
        <fullName evidence="1">Uncharacterized protein</fullName>
    </submittedName>
</protein>
<gene>
    <name evidence="1" type="ORF">M0R45_024733</name>
</gene>
<evidence type="ECO:0000313" key="2">
    <source>
        <dbReference type="Proteomes" id="UP001457282"/>
    </source>
</evidence>
<keyword evidence="2" id="KW-1185">Reference proteome</keyword>
<dbReference type="EMBL" id="JBEDUW010000005">
    <property type="protein sequence ID" value="KAK9927552.1"/>
    <property type="molecule type" value="Genomic_DNA"/>
</dbReference>
<organism evidence="1 2">
    <name type="scientific">Rubus argutus</name>
    <name type="common">Southern blackberry</name>
    <dbReference type="NCBI Taxonomy" id="59490"/>
    <lineage>
        <taxon>Eukaryota</taxon>
        <taxon>Viridiplantae</taxon>
        <taxon>Streptophyta</taxon>
        <taxon>Embryophyta</taxon>
        <taxon>Tracheophyta</taxon>
        <taxon>Spermatophyta</taxon>
        <taxon>Magnoliopsida</taxon>
        <taxon>eudicotyledons</taxon>
        <taxon>Gunneridae</taxon>
        <taxon>Pentapetalae</taxon>
        <taxon>rosids</taxon>
        <taxon>fabids</taxon>
        <taxon>Rosales</taxon>
        <taxon>Rosaceae</taxon>
        <taxon>Rosoideae</taxon>
        <taxon>Rosoideae incertae sedis</taxon>
        <taxon>Rubus</taxon>
    </lineage>
</organism>
<proteinExistence type="predicted"/>
<sequence>MRRGKVGPTLRCSQNWTEDLSGKRIQLCARQLASNDEFDHWQLCFGKAQRPFTKRQGIRIRDYRRQPTKNLFSVTWSTCVQHHPDPAFTSASWTSPAAS</sequence>
<evidence type="ECO:0000313" key="1">
    <source>
        <dbReference type="EMBL" id="KAK9927552.1"/>
    </source>
</evidence>
<dbReference type="Proteomes" id="UP001457282">
    <property type="component" value="Unassembled WGS sequence"/>
</dbReference>